<dbReference type="Proteomes" id="UP001501243">
    <property type="component" value="Unassembled WGS sequence"/>
</dbReference>
<protein>
    <recommendedName>
        <fullName evidence="3">ABC transporter ATP-binding protein</fullName>
    </recommendedName>
</protein>
<evidence type="ECO:0000313" key="2">
    <source>
        <dbReference type="Proteomes" id="UP001501243"/>
    </source>
</evidence>
<keyword evidence="2" id="KW-1185">Reference proteome</keyword>
<evidence type="ECO:0008006" key="3">
    <source>
        <dbReference type="Google" id="ProtNLM"/>
    </source>
</evidence>
<dbReference type="EMBL" id="BAABGQ010000005">
    <property type="protein sequence ID" value="GAA4497849.1"/>
    <property type="molecule type" value="Genomic_DNA"/>
</dbReference>
<accession>A0ABP8Q585</accession>
<evidence type="ECO:0000313" key="1">
    <source>
        <dbReference type="EMBL" id="GAA4497849.1"/>
    </source>
</evidence>
<organism evidence="1 2">
    <name type="scientific">Hymenobacter ginsengisoli</name>
    <dbReference type="NCBI Taxonomy" id="1051626"/>
    <lineage>
        <taxon>Bacteria</taxon>
        <taxon>Pseudomonadati</taxon>
        <taxon>Bacteroidota</taxon>
        <taxon>Cytophagia</taxon>
        <taxon>Cytophagales</taxon>
        <taxon>Hymenobacteraceae</taxon>
        <taxon>Hymenobacter</taxon>
    </lineage>
</organism>
<name>A0ABP8Q585_9BACT</name>
<dbReference type="Gene3D" id="3.40.50.300">
    <property type="entry name" value="P-loop containing nucleotide triphosphate hydrolases"/>
    <property type="match status" value="1"/>
</dbReference>
<comment type="caution">
    <text evidence="1">The sequence shown here is derived from an EMBL/GenBank/DDBJ whole genome shotgun (WGS) entry which is preliminary data.</text>
</comment>
<reference evidence="2" key="1">
    <citation type="journal article" date="2019" name="Int. J. Syst. Evol. Microbiol.">
        <title>The Global Catalogue of Microorganisms (GCM) 10K type strain sequencing project: providing services to taxonomists for standard genome sequencing and annotation.</title>
        <authorList>
            <consortium name="The Broad Institute Genomics Platform"/>
            <consortium name="The Broad Institute Genome Sequencing Center for Infectious Disease"/>
            <person name="Wu L."/>
            <person name="Ma J."/>
        </authorList>
    </citation>
    <scope>NUCLEOTIDE SEQUENCE [LARGE SCALE GENOMIC DNA]</scope>
    <source>
        <strain evidence="2">JCM 17841</strain>
    </source>
</reference>
<proteinExistence type="predicted"/>
<sequence>MDSDCICMMKKGEMVEGGTHLQLYEKRGTYRKIFDASARSLNIENLAKTMADAGDEVLDTAL</sequence>
<dbReference type="InterPro" id="IPR027417">
    <property type="entry name" value="P-loop_NTPase"/>
</dbReference>
<dbReference type="RefSeq" id="WP_236018754.1">
    <property type="nucleotide sequence ID" value="NZ_BAABGQ010000005.1"/>
</dbReference>
<gene>
    <name evidence="1" type="ORF">GCM10023172_13430</name>
</gene>